<keyword evidence="5" id="KW-0862">Zinc</keyword>
<dbReference type="PANTHER" id="PTHR11085">
    <property type="entry name" value="NAD-DEPENDENT PROTEIN DEACYLASE SIRTUIN-5, MITOCHONDRIAL-RELATED"/>
    <property type="match status" value="1"/>
</dbReference>
<dbReference type="PROSITE" id="PS50305">
    <property type="entry name" value="SIRTUIN"/>
    <property type="match status" value="1"/>
</dbReference>
<keyword evidence="6" id="KW-0520">NAD</keyword>
<evidence type="ECO:0000256" key="8">
    <source>
        <dbReference type="SAM" id="MobiDB-lite"/>
    </source>
</evidence>
<dbReference type="PANTHER" id="PTHR11085:SF6">
    <property type="entry name" value="NAD-DEPENDENT PROTEIN DEACETYLASE SIRTUIN-2"/>
    <property type="match status" value="1"/>
</dbReference>
<name>A0A177WLA6_BATDL</name>
<protein>
    <recommendedName>
        <fullName evidence="9">Deacetylase sirtuin-type domain-containing protein</fullName>
    </recommendedName>
</protein>
<dbReference type="GO" id="GO:0017136">
    <property type="term" value="F:histone deacetylase activity, NAD-dependent"/>
    <property type="evidence" value="ECO:0007669"/>
    <property type="project" value="TreeGrafter"/>
</dbReference>
<evidence type="ECO:0000256" key="1">
    <source>
        <dbReference type="ARBA" id="ARBA00001947"/>
    </source>
</evidence>
<evidence type="ECO:0000256" key="3">
    <source>
        <dbReference type="ARBA" id="ARBA00022679"/>
    </source>
</evidence>
<dbReference type="VEuPathDB" id="FungiDB:BDEG_23934"/>
<proteinExistence type="inferred from homology"/>
<dbReference type="GO" id="GO:0005634">
    <property type="term" value="C:nucleus"/>
    <property type="evidence" value="ECO:0007669"/>
    <property type="project" value="TreeGrafter"/>
</dbReference>
<dbReference type="InterPro" id="IPR029035">
    <property type="entry name" value="DHS-like_NAD/FAD-binding_dom"/>
</dbReference>
<dbReference type="InterPro" id="IPR026591">
    <property type="entry name" value="Sirtuin_cat_small_dom_sf"/>
</dbReference>
<organism evidence="10 11">
    <name type="scientific">Batrachochytrium dendrobatidis (strain JEL423)</name>
    <dbReference type="NCBI Taxonomy" id="403673"/>
    <lineage>
        <taxon>Eukaryota</taxon>
        <taxon>Fungi</taxon>
        <taxon>Fungi incertae sedis</taxon>
        <taxon>Chytridiomycota</taxon>
        <taxon>Chytridiomycota incertae sedis</taxon>
        <taxon>Chytridiomycetes</taxon>
        <taxon>Rhizophydiales</taxon>
        <taxon>Rhizophydiales incertae sedis</taxon>
        <taxon>Batrachochytrium</taxon>
    </lineage>
</organism>
<dbReference type="Proteomes" id="UP000077115">
    <property type="component" value="Unassembled WGS sequence"/>
</dbReference>
<dbReference type="InterPro" id="IPR003000">
    <property type="entry name" value="Sirtuin"/>
</dbReference>
<comment type="similarity">
    <text evidence="2">Belongs to the sirtuin family. Class I subfamily.</text>
</comment>
<reference evidence="10 11" key="2">
    <citation type="submission" date="2016-05" db="EMBL/GenBank/DDBJ databases">
        <title>Lineage-specific infection strategies underlie the spectrum of fungal disease in amphibians.</title>
        <authorList>
            <person name="Cuomo C.A."/>
            <person name="Farrer R.A."/>
            <person name="James T."/>
            <person name="Longcore J."/>
            <person name="Birren B."/>
        </authorList>
    </citation>
    <scope>NUCLEOTIDE SEQUENCE [LARGE SCALE GENOMIC DNA]</scope>
    <source>
        <strain evidence="10 11">JEL423</strain>
    </source>
</reference>
<accession>A0A177WLA6</accession>
<feature type="domain" description="Deacetylase sirtuin-type" evidence="9">
    <location>
        <begin position="102"/>
        <end position="435"/>
    </location>
</feature>
<dbReference type="EMBL" id="DS022304">
    <property type="protein sequence ID" value="OAJ40171.1"/>
    <property type="molecule type" value="Genomic_DNA"/>
</dbReference>
<keyword evidence="4" id="KW-0479">Metal-binding</keyword>
<evidence type="ECO:0000256" key="6">
    <source>
        <dbReference type="ARBA" id="ARBA00023027"/>
    </source>
</evidence>
<dbReference type="STRING" id="403673.A0A177WLA6"/>
<dbReference type="Gene3D" id="3.40.50.1220">
    <property type="entry name" value="TPP-binding domain"/>
    <property type="match status" value="2"/>
</dbReference>
<gene>
    <name evidence="10" type="ORF">BDEG_23934</name>
</gene>
<dbReference type="GO" id="GO:0070403">
    <property type="term" value="F:NAD+ binding"/>
    <property type="evidence" value="ECO:0007669"/>
    <property type="project" value="InterPro"/>
</dbReference>
<evidence type="ECO:0000259" key="9">
    <source>
        <dbReference type="PROSITE" id="PS50305"/>
    </source>
</evidence>
<feature type="compositionally biased region" description="Polar residues" evidence="8">
    <location>
        <begin position="268"/>
        <end position="283"/>
    </location>
</feature>
<feature type="region of interest" description="Disordered" evidence="8">
    <location>
        <begin position="38"/>
        <end position="88"/>
    </location>
</feature>
<dbReference type="OrthoDB" id="420264at2759"/>
<dbReference type="GO" id="GO:0046872">
    <property type="term" value="F:metal ion binding"/>
    <property type="evidence" value="ECO:0007669"/>
    <property type="project" value="UniProtKB-KW"/>
</dbReference>
<evidence type="ECO:0000256" key="7">
    <source>
        <dbReference type="PROSITE-ProRule" id="PRU00236"/>
    </source>
</evidence>
<evidence type="ECO:0000313" key="11">
    <source>
        <dbReference type="Proteomes" id="UP000077115"/>
    </source>
</evidence>
<keyword evidence="3" id="KW-0808">Transferase</keyword>
<dbReference type="InterPro" id="IPR026590">
    <property type="entry name" value="Ssirtuin_cat_dom"/>
</dbReference>
<dbReference type="SUPFAM" id="SSF52467">
    <property type="entry name" value="DHS-like NAD/FAD-binding domain"/>
    <property type="match status" value="1"/>
</dbReference>
<evidence type="ECO:0000313" key="10">
    <source>
        <dbReference type="EMBL" id="OAJ40171.1"/>
    </source>
</evidence>
<evidence type="ECO:0000256" key="5">
    <source>
        <dbReference type="ARBA" id="ARBA00022833"/>
    </source>
</evidence>
<dbReference type="AlphaFoldDB" id="A0A177WLA6"/>
<comment type="cofactor">
    <cofactor evidence="1">
        <name>Zn(2+)</name>
        <dbReference type="ChEBI" id="CHEBI:29105"/>
    </cofactor>
</comment>
<reference evidence="10 11" key="1">
    <citation type="submission" date="2006-10" db="EMBL/GenBank/DDBJ databases">
        <title>The Genome Sequence of Batrachochytrium dendrobatidis JEL423.</title>
        <authorList>
            <consortium name="The Broad Institute Genome Sequencing Platform"/>
            <person name="Birren B."/>
            <person name="Lander E."/>
            <person name="Galagan J."/>
            <person name="Cuomo C."/>
            <person name="Devon K."/>
            <person name="Jaffe D."/>
            <person name="Butler J."/>
            <person name="Alvarez P."/>
            <person name="Gnerre S."/>
            <person name="Grabherr M."/>
            <person name="Kleber M."/>
            <person name="Mauceli E."/>
            <person name="Brockman W."/>
            <person name="Young S."/>
            <person name="LaButti K."/>
            <person name="Sykes S."/>
            <person name="DeCaprio D."/>
            <person name="Crawford M."/>
            <person name="Koehrsen M."/>
            <person name="Engels R."/>
            <person name="Montgomery P."/>
            <person name="Pearson M."/>
            <person name="Howarth C."/>
            <person name="Larson L."/>
            <person name="White J."/>
            <person name="O'Leary S."/>
            <person name="Kodira C."/>
            <person name="Zeng Q."/>
            <person name="Yandava C."/>
            <person name="Alvarado L."/>
            <person name="Longcore J."/>
            <person name="James T."/>
        </authorList>
    </citation>
    <scope>NUCLEOTIDE SEQUENCE [LARGE SCALE GENOMIC DNA]</scope>
    <source>
        <strain evidence="10 11">JEL423</strain>
    </source>
</reference>
<evidence type="ECO:0000256" key="4">
    <source>
        <dbReference type="ARBA" id="ARBA00022723"/>
    </source>
</evidence>
<comment type="caution">
    <text evidence="7">Lacks conserved residue(s) required for the propagation of feature annotation.</text>
</comment>
<dbReference type="InterPro" id="IPR050134">
    <property type="entry name" value="NAD-dep_sirtuin_deacylases"/>
</dbReference>
<evidence type="ECO:0000256" key="2">
    <source>
        <dbReference type="ARBA" id="ARBA00006924"/>
    </source>
</evidence>
<dbReference type="Gene3D" id="3.30.1600.10">
    <property type="entry name" value="SIR2/SIRT2 'Small Domain"/>
    <property type="match status" value="1"/>
</dbReference>
<dbReference type="Pfam" id="PF02146">
    <property type="entry name" value="SIR2"/>
    <property type="match status" value="2"/>
</dbReference>
<sequence length="459" mass="50593">MSSSDFLDANDAFENDEQIQTVPLSTHCPLVAQVVPDGSANLLSSPKPNLPESIPTTPETDKSAYHQTSNFTPPTTKKSRPPPTERKTLTPLEEKIANPKLCILKDSSIESFVEYLKENECSKVIVMTGAGISTSAGIPDFRTPNTGLYDNLASYKLPYPEAIFDIAYFRQKPQAFYTLARELFPGNYNPTPTHHFIKKLADNCMLLRNYTQNIDMLERMVGVDDDFLVEAHGSFHLARCVGGIKSGLPSVFSSSVSDPSSDDEKSNTDQAEQNTQPSELEPQCDTNTLSQHLELPDEDIDACGKTYTIQEFKSALINTPIPRCECGGLIKPDIVFFGESLPRRFYDLLVDDFQRCDALIVMGTSLQVQPFAGLVNQVGPLVPRLLVNKDMCGDSRQKTRGFDFVGDVQKIRRDAIFLGSCDNGAQLLTKLLGFNLDDTNQADEKSIDALADALVSATI</sequence>
<feature type="region of interest" description="Disordered" evidence="8">
    <location>
        <begin position="252"/>
        <end position="283"/>
    </location>
</feature>